<dbReference type="Proteomes" id="UP000076770">
    <property type="component" value="Chromosome i"/>
</dbReference>
<name>A0A157SZB3_SACSO</name>
<evidence type="ECO:0000313" key="4">
    <source>
        <dbReference type="Proteomes" id="UP000076770"/>
    </source>
</evidence>
<dbReference type="Gene3D" id="2.60.120.10">
    <property type="entry name" value="Jelly Rolls"/>
    <property type="match status" value="1"/>
</dbReference>
<evidence type="ECO:0000313" key="3">
    <source>
        <dbReference type="EMBL" id="SAI84432.1"/>
    </source>
</evidence>
<dbReference type="NCBIfam" id="TIGR01221">
    <property type="entry name" value="rmlC"/>
    <property type="match status" value="1"/>
</dbReference>
<dbReference type="CDD" id="cd00438">
    <property type="entry name" value="cupin_RmlC"/>
    <property type="match status" value="1"/>
</dbReference>
<dbReference type="SUPFAM" id="SSF51182">
    <property type="entry name" value="RmlC-like cupins"/>
    <property type="match status" value="1"/>
</dbReference>
<dbReference type="EC" id="5.1.3.13" evidence="2"/>
<comment type="subunit">
    <text evidence="2">Homodimer.</text>
</comment>
<evidence type="ECO:0000256" key="1">
    <source>
        <dbReference type="PIRSR" id="PIRSR600888-3"/>
    </source>
</evidence>
<gene>
    <name evidence="3" type="ORF">SSOP1_0878</name>
</gene>
<dbReference type="AlphaFoldDB" id="A0A157SZB3"/>
<comment type="pathway">
    <text evidence="2">Carbohydrate biosynthesis; dTDP-L-rhamnose biosynthesis.</text>
</comment>
<feature type="site" description="Participates in a stacking interaction with the thymidine ring of dTDP-4-oxo-6-deoxyglucose" evidence="1">
    <location>
        <position position="95"/>
    </location>
</feature>
<dbReference type="InterPro" id="IPR014710">
    <property type="entry name" value="RmlC-like_jellyroll"/>
</dbReference>
<dbReference type="PANTHER" id="PTHR21047:SF2">
    <property type="entry name" value="THYMIDINE DIPHOSPHO-4-KETO-RHAMNOSE 3,5-EPIMERASE"/>
    <property type="match status" value="1"/>
</dbReference>
<keyword evidence="2" id="KW-0413">Isomerase</keyword>
<dbReference type="InterPro" id="IPR000888">
    <property type="entry name" value="RmlC-like"/>
</dbReference>
<protein>
    <recommendedName>
        <fullName evidence="2">dTDP-4-dehydrorhamnose 3,5-epimerase</fullName>
        <ecNumber evidence="2">5.1.3.13</ecNumber>
    </recommendedName>
    <alternativeName>
        <fullName evidence="2">Thymidine diphospho-4-keto-rhamnose 3,5-epimerase</fullName>
    </alternativeName>
</protein>
<dbReference type="PATRIC" id="fig|2287.9.peg.888"/>
<comment type="similarity">
    <text evidence="2">Belongs to the dTDP-4-dehydrorhamnose 3,5-epimerase family.</text>
</comment>
<dbReference type="GO" id="GO:0008830">
    <property type="term" value="F:dTDP-4-dehydrorhamnose 3,5-epimerase activity"/>
    <property type="evidence" value="ECO:0007669"/>
    <property type="project" value="UniProtKB-UniRule"/>
</dbReference>
<comment type="catalytic activity">
    <reaction evidence="2">
        <text>dTDP-4-dehydro-6-deoxy-alpha-D-glucose = dTDP-4-dehydro-beta-L-rhamnose</text>
        <dbReference type="Rhea" id="RHEA:16969"/>
        <dbReference type="ChEBI" id="CHEBI:57649"/>
        <dbReference type="ChEBI" id="CHEBI:62830"/>
        <dbReference type="EC" id="5.1.3.13"/>
    </reaction>
</comment>
<evidence type="ECO:0000256" key="2">
    <source>
        <dbReference type="RuleBase" id="RU364069"/>
    </source>
</evidence>
<dbReference type="UniPathway" id="UPA00124"/>
<dbReference type="InterPro" id="IPR011051">
    <property type="entry name" value="RmlC_Cupin_sf"/>
</dbReference>
<dbReference type="GO" id="GO:0005829">
    <property type="term" value="C:cytosol"/>
    <property type="evidence" value="ECO:0007669"/>
    <property type="project" value="TreeGrafter"/>
</dbReference>
<dbReference type="Pfam" id="PF00908">
    <property type="entry name" value="dTDP_sugar_isom"/>
    <property type="match status" value="1"/>
</dbReference>
<dbReference type="EMBL" id="LT549890">
    <property type="protein sequence ID" value="SAI84432.1"/>
    <property type="molecule type" value="Genomic_DNA"/>
</dbReference>
<organism evidence="3 4">
    <name type="scientific">Saccharolobus solfataricus</name>
    <name type="common">Sulfolobus solfataricus</name>
    <dbReference type="NCBI Taxonomy" id="2287"/>
    <lineage>
        <taxon>Archaea</taxon>
        <taxon>Thermoproteota</taxon>
        <taxon>Thermoprotei</taxon>
        <taxon>Sulfolobales</taxon>
        <taxon>Sulfolobaceae</taxon>
        <taxon>Saccharolobus</taxon>
    </lineage>
</organism>
<sequence length="142" mass="16229">MPVQVNMSFSVRGVVRGLHYQITPKEQGKLVFVPKGKILDVAVDVRKSSPTFGKYTSAELSESNHHMLWIPPGFAHGFQALDDSLVVYFVTHNDYSPQHERCINYSYIEWPIKEIIVSDKDKQCPPLDKAEVFLRPLVEKDL</sequence>
<comment type="function">
    <text evidence="2">Catalyzes the epimerization of the C3' and C5'positions of dTDP-6-deoxy-D-xylo-4-hexulose, forming dTDP-6-deoxy-L-lyxo-4-hexulose.</text>
</comment>
<dbReference type="GO" id="GO:0000271">
    <property type="term" value="P:polysaccharide biosynthetic process"/>
    <property type="evidence" value="ECO:0007669"/>
    <property type="project" value="TreeGrafter"/>
</dbReference>
<accession>A0A157SZB3</accession>
<reference evidence="4" key="1">
    <citation type="submission" date="2016-04" db="EMBL/GenBank/DDBJ databases">
        <authorList>
            <person name="Shah S.A."/>
            <person name="Garrett R.A."/>
        </authorList>
    </citation>
    <scope>NUCLEOTIDE SEQUENCE [LARGE SCALE GENOMIC DNA]</scope>
    <source>
        <strain evidence="4">ATCC 35091 / DSM 1616 / JCM 8930 / NBRC 15331 / P1</strain>
    </source>
</reference>
<dbReference type="GO" id="GO:0019305">
    <property type="term" value="P:dTDP-rhamnose biosynthetic process"/>
    <property type="evidence" value="ECO:0007669"/>
    <property type="project" value="UniProtKB-UniRule"/>
</dbReference>
<proteinExistence type="inferred from homology"/>
<dbReference type="PANTHER" id="PTHR21047">
    <property type="entry name" value="DTDP-6-DEOXY-D-GLUCOSE-3,5 EPIMERASE"/>
    <property type="match status" value="1"/>
</dbReference>